<dbReference type="InterPro" id="IPR036812">
    <property type="entry name" value="NAD(P)_OxRdtase_dom_sf"/>
</dbReference>
<dbReference type="Proteomes" id="UP000316092">
    <property type="component" value="Unassembled WGS sequence"/>
</dbReference>
<dbReference type="FunFam" id="3.20.20.100:FF:000004">
    <property type="entry name" value="Oxidoreductase, aldo/keto reductase"/>
    <property type="match status" value="1"/>
</dbReference>
<accession>A0A553V4E3</accession>
<reference evidence="3 4" key="1">
    <citation type="submission" date="2019-07" db="EMBL/GenBank/DDBJ databases">
        <title>Deinococcus detaillus sp. nov., isolated from humus soil in Antarctica.</title>
        <authorList>
            <person name="Zhang K."/>
        </authorList>
    </citation>
    <scope>NUCLEOTIDE SEQUENCE [LARGE SCALE GENOMIC DNA]</scope>
    <source>
        <strain evidence="3 4">H1</strain>
    </source>
</reference>
<evidence type="ECO:0000313" key="3">
    <source>
        <dbReference type="EMBL" id="TSA87325.1"/>
    </source>
</evidence>
<evidence type="ECO:0000256" key="1">
    <source>
        <dbReference type="ARBA" id="ARBA00023002"/>
    </source>
</evidence>
<dbReference type="PANTHER" id="PTHR43364:SF6">
    <property type="entry name" value="OXIDOREDUCTASE-RELATED"/>
    <property type="match status" value="1"/>
</dbReference>
<gene>
    <name evidence="3" type="ORF">FNU79_05440</name>
</gene>
<sequence>MTTYRRLGKSGLHLFPLGLGTMQFGWSAGEDAAFEIMDAYYAAGGNFIDTADVYTAWAKGNPGGISEEIVGRWVKARGNRDDIVIATKVRGAMGEGFSQGRNTVRQREGLSRRWILKACEDSLKRLQVDHIDLYQTHFIDPLTPIEETLSALTELVKRGYVRYIGCSNYSAWRLMQALWTSDKKNLEAFVSIQPEYSLLSPTRANFEREIQKVAVEYGVGVIPWSPLGGGMLTGKYQRGAALPGSVRADENARRRFSDANFDTIDTLKAVAEAHNAVPAQVALAWLLAQPAMTAPIIGANSVAQLKELLGTVSLQLSDKDLAEISQVSDWERARTELEN</sequence>
<dbReference type="AlphaFoldDB" id="A0A553V4E3"/>
<proteinExistence type="predicted"/>
<feature type="domain" description="NADP-dependent oxidoreductase" evidence="2">
    <location>
        <begin position="16"/>
        <end position="328"/>
    </location>
</feature>
<dbReference type="InterPro" id="IPR023210">
    <property type="entry name" value="NADP_OxRdtase_dom"/>
</dbReference>
<name>A0A553V4E3_9DEIO</name>
<dbReference type="GO" id="GO:0005829">
    <property type="term" value="C:cytosol"/>
    <property type="evidence" value="ECO:0007669"/>
    <property type="project" value="TreeGrafter"/>
</dbReference>
<dbReference type="InterPro" id="IPR050523">
    <property type="entry name" value="AKR_Detox_Biosynth"/>
</dbReference>
<dbReference type="Gene3D" id="3.20.20.100">
    <property type="entry name" value="NADP-dependent oxidoreductase domain"/>
    <property type="match status" value="1"/>
</dbReference>
<dbReference type="Pfam" id="PF00248">
    <property type="entry name" value="Aldo_ket_red"/>
    <property type="match status" value="1"/>
</dbReference>
<protein>
    <submittedName>
        <fullName evidence="3">Aldo/keto reductase</fullName>
    </submittedName>
</protein>
<keyword evidence="4" id="KW-1185">Reference proteome</keyword>
<organism evidence="3 4">
    <name type="scientific">Deinococcus detaillensis</name>
    <dbReference type="NCBI Taxonomy" id="2592048"/>
    <lineage>
        <taxon>Bacteria</taxon>
        <taxon>Thermotogati</taxon>
        <taxon>Deinococcota</taxon>
        <taxon>Deinococci</taxon>
        <taxon>Deinococcales</taxon>
        <taxon>Deinococcaceae</taxon>
        <taxon>Deinococcus</taxon>
    </lineage>
</organism>
<evidence type="ECO:0000259" key="2">
    <source>
        <dbReference type="Pfam" id="PF00248"/>
    </source>
</evidence>
<evidence type="ECO:0000313" key="4">
    <source>
        <dbReference type="Proteomes" id="UP000316092"/>
    </source>
</evidence>
<dbReference type="CDD" id="cd19081">
    <property type="entry name" value="AKR_AKR9C1"/>
    <property type="match status" value="1"/>
</dbReference>
<dbReference type="InterPro" id="IPR020471">
    <property type="entry name" value="AKR"/>
</dbReference>
<dbReference type="SUPFAM" id="SSF51430">
    <property type="entry name" value="NAD(P)-linked oxidoreductase"/>
    <property type="match status" value="1"/>
</dbReference>
<dbReference type="GO" id="GO:0016491">
    <property type="term" value="F:oxidoreductase activity"/>
    <property type="evidence" value="ECO:0007669"/>
    <property type="project" value="UniProtKB-KW"/>
</dbReference>
<dbReference type="PANTHER" id="PTHR43364">
    <property type="entry name" value="NADH-SPECIFIC METHYLGLYOXAL REDUCTASE-RELATED"/>
    <property type="match status" value="1"/>
</dbReference>
<dbReference type="OrthoDB" id="9773828at2"/>
<comment type="caution">
    <text evidence="3">The sequence shown here is derived from an EMBL/GenBank/DDBJ whole genome shotgun (WGS) entry which is preliminary data.</text>
</comment>
<dbReference type="PRINTS" id="PR00069">
    <property type="entry name" value="ALDKETRDTASE"/>
</dbReference>
<dbReference type="RefSeq" id="WP_143719865.1">
    <property type="nucleotide sequence ID" value="NZ_VKDB01000003.1"/>
</dbReference>
<dbReference type="EMBL" id="VKDB01000003">
    <property type="protein sequence ID" value="TSA87325.1"/>
    <property type="molecule type" value="Genomic_DNA"/>
</dbReference>
<keyword evidence="1" id="KW-0560">Oxidoreductase</keyword>